<feature type="region of interest" description="Disordered" evidence="1">
    <location>
        <begin position="1"/>
        <end position="66"/>
    </location>
</feature>
<feature type="compositionally biased region" description="Low complexity" evidence="1">
    <location>
        <begin position="1"/>
        <end position="18"/>
    </location>
</feature>
<gene>
    <name evidence="2" type="ORF">AB0I59_19295</name>
</gene>
<evidence type="ECO:0000313" key="3">
    <source>
        <dbReference type="Proteomes" id="UP001551675"/>
    </source>
</evidence>
<evidence type="ECO:0000256" key="1">
    <source>
        <dbReference type="SAM" id="MobiDB-lite"/>
    </source>
</evidence>
<name>A0ABV3GGL6_MICGL</name>
<dbReference type="EMBL" id="JBFALK010000010">
    <property type="protein sequence ID" value="MEV0970785.1"/>
    <property type="molecule type" value="Genomic_DNA"/>
</dbReference>
<reference evidence="2 3" key="1">
    <citation type="submission" date="2024-06" db="EMBL/GenBank/DDBJ databases">
        <title>The Natural Products Discovery Center: Release of the First 8490 Sequenced Strains for Exploring Actinobacteria Biosynthetic Diversity.</title>
        <authorList>
            <person name="Kalkreuter E."/>
            <person name="Kautsar S.A."/>
            <person name="Yang D."/>
            <person name="Bader C.D."/>
            <person name="Teijaro C.N."/>
            <person name="Fluegel L."/>
            <person name="Davis C.M."/>
            <person name="Simpson J.R."/>
            <person name="Lauterbach L."/>
            <person name="Steele A.D."/>
            <person name="Gui C."/>
            <person name="Meng S."/>
            <person name="Li G."/>
            <person name="Viehrig K."/>
            <person name="Ye F."/>
            <person name="Su P."/>
            <person name="Kiefer A.F."/>
            <person name="Nichols A."/>
            <person name="Cepeda A.J."/>
            <person name="Yan W."/>
            <person name="Fan B."/>
            <person name="Jiang Y."/>
            <person name="Adhikari A."/>
            <person name="Zheng C.-J."/>
            <person name="Schuster L."/>
            <person name="Cowan T.M."/>
            <person name="Smanski M.J."/>
            <person name="Chevrette M.G."/>
            <person name="De Carvalho L.P.S."/>
            <person name="Shen B."/>
        </authorList>
    </citation>
    <scope>NUCLEOTIDE SEQUENCE [LARGE SCALE GENOMIC DNA]</scope>
    <source>
        <strain evidence="2 3">NPDC050100</strain>
    </source>
</reference>
<sequence length="85" mass="8999">MRRASTQPISTATSAATTIEMPNRSHHRPATRLAPAPAGDSADGLEPPHAASSETHAGRHTRPSRRIRVVAADDRLSLACPWLAG</sequence>
<protein>
    <submittedName>
        <fullName evidence="2">Uncharacterized protein</fullName>
    </submittedName>
</protein>
<comment type="caution">
    <text evidence="2">The sequence shown here is derived from an EMBL/GenBank/DDBJ whole genome shotgun (WGS) entry which is preliminary data.</text>
</comment>
<organism evidence="2 3">
    <name type="scientific">Microtetraspora glauca</name>
    <dbReference type="NCBI Taxonomy" id="1996"/>
    <lineage>
        <taxon>Bacteria</taxon>
        <taxon>Bacillati</taxon>
        <taxon>Actinomycetota</taxon>
        <taxon>Actinomycetes</taxon>
        <taxon>Streptosporangiales</taxon>
        <taxon>Streptosporangiaceae</taxon>
        <taxon>Microtetraspora</taxon>
    </lineage>
</organism>
<proteinExistence type="predicted"/>
<accession>A0ABV3GGL6</accession>
<dbReference type="RefSeq" id="WP_061258039.1">
    <property type="nucleotide sequence ID" value="NZ_JBFALK010000010.1"/>
</dbReference>
<evidence type="ECO:0000313" key="2">
    <source>
        <dbReference type="EMBL" id="MEV0970785.1"/>
    </source>
</evidence>
<dbReference type="Proteomes" id="UP001551675">
    <property type="component" value="Unassembled WGS sequence"/>
</dbReference>
<keyword evidence="3" id="KW-1185">Reference proteome</keyword>